<dbReference type="AlphaFoldDB" id="A0A8R2D1R1"/>
<keyword evidence="4 5" id="KW-0472">Membrane</keyword>
<dbReference type="PROSITE" id="PS50850">
    <property type="entry name" value="MFS"/>
    <property type="match status" value="1"/>
</dbReference>
<dbReference type="GO" id="GO:0022857">
    <property type="term" value="F:transmembrane transporter activity"/>
    <property type="evidence" value="ECO:0007669"/>
    <property type="project" value="InterPro"/>
</dbReference>
<dbReference type="Proteomes" id="UP000007819">
    <property type="component" value="Chromosome A1"/>
</dbReference>
<accession>A0A8R2D1R1</accession>
<feature type="transmembrane region" description="Helical" evidence="5">
    <location>
        <begin position="110"/>
        <end position="129"/>
    </location>
</feature>
<evidence type="ECO:0000256" key="1">
    <source>
        <dbReference type="ARBA" id="ARBA00004141"/>
    </source>
</evidence>
<evidence type="ECO:0000256" key="5">
    <source>
        <dbReference type="SAM" id="Phobius"/>
    </source>
</evidence>
<dbReference type="InterPro" id="IPR011701">
    <property type="entry name" value="MFS"/>
</dbReference>
<dbReference type="RefSeq" id="XP_016657038.2">
    <property type="nucleotide sequence ID" value="XM_016801549.2"/>
</dbReference>
<feature type="transmembrane region" description="Helical" evidence="5">
    <location>
        <begin position="83"/>
        <end position="104"/>
    </location>
</feature>
<feature type="transmembrane region" description="Helical" evidence="5">
    <location>
        <begin position="136"/>
        <end position="155"/>
    </location>
</feature>
<comment type="subcellular location">
    <subcellularLocation>
        <location evidence="1">Membrane</location>
        <topology evidence="1">Multi-pass membrane protein</topology>
    </subcellularLocation>
</comment>
<dbReference type="GO" id="GO:0016020">
    <property type="term" value="C:membrane"/>
    <property type="evidence" value="ECO:0007669"/>
    <property type="project" value="UniProtKB-SubCell"/>
</dbReference>
<reference evidence="8" key="1">
    <citation type="submission" date="2010-06" db="EMBL/GenBank/DDBJ databases">
        <authorList>
            <person name="Jiang H."/>
            <person name="Abraham K."/>
            <person name="Ali S."/>
            <person name="Alsbrooks S.L."/>
            <person name="Anim B.N."/>
            <person name="Anosike U.S."/>
            <person name="Attaway T."/>
            <person name="Bandaranaike D.P."/>
            <person name="Battles P.K."/>
            <person name="Bell S.N."/>
            <person name="Bell A.V."/>
            <person name="Beltran B."/>
            <person name="Bickham C."/>
            <person name="Bustamante Y."/>
            <person name="Caleb T."/>
            <person name="Canada A."/>
            <person name="Cardenas V."/>
            <person name="Carter K."/>
            <person name="Chacko J."/>
            <person name="Chandrabose M.N."/>
            <person name="Chavez D."/>
            <person name="Chavez A."/>
            <person name="Chen L."/>
            <person name="Chu H.-S."/>
            <person name="Claassen K.J."/>
            <person name="Cockrell R."/>
            <person name="Collins M."/>
            <person name="Cooper J.A."/>
            <person name="Cree A."/>
            <person name="Curry S.M."/>
            <person name="Da Y."/>
            <person name="Dao M.D."/>
            <person name="Das B."/>
            <person name="Davila M.-L."/>
            <person name="Davy-Carroll L."/>
            <person name="Denson S."/>
            <person name="Dinh H."/>
            <person name="Ebong V.E."/>
            <person name="Edwards J.R."/>
            <person name="Egan A."/>
            <person name="El-Daye J."/>
            <person name="Escobedo L."/>
            <person name="Fernandez S."/>
            <person name="Fernando P.R."/>
            <person name="Flagg N."/>
            <person name="Forbes L.D."/>
            <person name="Fowler R.G."/>
            <person name="Fu Q."/>
            <person name="Gabisi R.A."/>
            <person name="Ganer J."/>
            <person name="Garbino Pronczuk A."/>
            <person name="Garcia R.M."/>
            <person name="Garner T."/>
            <person name="Garrett T.E."/>
            <person name="Gonzalez D.A."/>
            <person name="Hamid H."/>
            <person name="Hawkins E.S."/>
            <person name="Hirani K."/>
            <person name="Hogues M.E."/>
            <person name="Hollins B."/>
            <person name="Hsiao C.-H."/>
            <person name="Jabil R."/>
            <person name="James M.L."/>
            <person name="Jhangiani S.N."/>
            <person name="Johnson B."/>
            <person name="Johnson Q."/>
            <person name="Joshi V."/>
            <person name="Kalu J.B."/>
            <person name="Kam C."/>
            <person name="Kashfia A."/>
            <person name="Keebler J."/>
            <person name="Kisamo H."/>
            <person name="Kovar C.L."/>
            <person name="Lago L.A."/>
            <person name="Lai C.-Y."/>
            <person name="Laidlaw J."/>
            <person name="Lara F."/>
            <person name="Le T.-K."/>
            <person name="Lee S.L."/>
            <person name="Legall F.H."/>
            <person name="Lemon S.J."/>
            <person name="Lewis L.R."/>
            <person name="Li B."/>
            <person name="Liu Y."/>
            <person name="Liu Y.-S."/>
            <person name="Lopez J."/>
            <person name="Lozado R.J."/>
            <person name="Lu J."/>
            <person name="Madu R.C."/>
            <person name="Maheshwari M."/>
            <person name="Maheshwari R."/>
            <person name="Malloy K."/>
            <person name="Martinez E."/>
            <person name="Mathew T."/>
            <person name="Mercado I.C."/>
            <person name="Mercado C."/>
            <person name="Meyer B."/>
            <person name="Montgomery K."/>
            <person name="Morgan M.B."/>
            <person name="Munidasa M."/>
            <person name="Nazareth L.V."/>
            <person name="Nelson J."/>
            <person name="Ng B.M."/>
            <person name="Nguyen N.B."/>
            <person name="Nguyen P.Q."/>
            <person name="Nguyen T."/>
            <person name="Obregon M."/>
            <person name="Okwuonu G.O."/>
            <person name="Onwere C.G."/>
            <person name="Orozco G."/>
            <person name="Parra A."/>
            <person name="Patel S."/>
            <person name="Patil S."/>
            <person name="Perez A."/>
            <person name="Perez Y."/>
            <person name="Pham C."/>
            <person name="Primus E.L."/>
            <person name="Pu L.-L."/>
            <person name="Puazo M."/>
            <person name="Qin X."/>
            <person name="Quiroz J.B."/>
            <person name="Reese J."/>
            <person name="Richards S."/>
            <person name="Rives C.M."/>
            <person name="Robberts R."/>
            <person name="Ruiz S.J."/>
            <person name="Ruiz M.J."/>
            <person name="Santibanez J."/>
            <person name="Schneider B.W."/>
            <person name="Sisson I."/>
            <person name="Smith M."/>
            <person name="Sodergren E."/>
            <person name="Song X.-Z."/>
            <person name="Song B.B."/>
            <person name="Summersgill H."/>
            <person name="Thelus R."/>
            <person name="Thornton R.D."/>
            <person name="Trejos Z.Y."/>
            <person name="Usmani K."/>
            <person name="Vattathil S."/>
            <person name="Villasana D."/>
            <person name="Walker D.L."/>
            <person name="Wang S."/>
            <person name="Wang K."/>
            <person name="White C.S."/>
            <person name="Williams A.C."/>
            <person name="Williamson J."/>
            <person name="Wilson K."/>
            <person name="Woghiren I.O."/>
            <person name="Woodworth J.R."/>
            <person name="Worley K.C."/>
            <person name="Wright R.A."/>
            <person name="Wu W."/>
            <person name="Young L."/>
            <person name="Zhang L."/>
            <person name="Zhang J."/>
            <person name="Zhu Y."/>
            <person name="Muzny D.M."/>
            <person name="Weinstock G."/>
            <person name="Gibbs R.A."/>
        </authorList>
    </citation>
    <scope>NUCLEOTIDE SEQUENCE [LARGE SCALE GENOMIC DNA]</scope>
    <source>
        <strain evidence="8">LSR1</strain>
    </source>
</reference>
<reference evidence="7" key="2">
    <citation type="submission" date="2022-06" db="UniProtKB">
        <authorList>
            <consortium name="EnsemblMetazoa"/>
        </authorList>
    </citation>
    <scope>IDENTIFICATION</scope>
</reference>
<dbReference type="InterPro" id="IPR020846">
    <property type="entry name" value="MFS_dom"/>
</dbReference>
<dbReference type="KEGG" id="api:107882727"/>
<dbReference type="GO" id="GO:0006820">
    <property type="term" value="P:monoatomic anion transport"/>
    <property type="evidence" value="ECO:0007669"/>
    <property type="project" value="TreeGrafter"/>
</dbReference>
<feature type="domain" description="Major facilitator superfamily (MFS) profile" evidence="6">
    <location>
        <begin position="27"/>
        <end position="181"/>
    </location>
</feature>
<dbReference type="OrthoDB" id="2985014at2759"/>
<keyword evidence="2 5" id="KW-0812">Transmembrane</keyword>
<protein>
    <recommendedName>
        <fullName evidence="6">Major facilitator superfamily (MFS) profile domain-containing protein</fullName>
    </recommendedName>
</protein>
<evidence type="ECO:0000259" key="6">
    <source>
        <dbReference type="PROSITE" id="PS50850"/>
    </source>
</evidence>
<keyword evidence="8" id="KW-1185">Reference proteome</keyword>
<dbReference type="PANTHER" id="PTHR11662">
    <property type="entry name" value="SOLUTE CARRIER FAMILY 17"/>
    <property type="match status" value="1"/>
</dbReference>
<evidence type="ECO:0000256" key="3">
    <source>
        <dbReference type="ARBA" id="ARBA00022989"/>
    </source>
</evidence>
<dbReference type="SUPFAM" id="SSF103473">
    <property type="entry name" value="MFS general substrate transporter"/>
    <property type="match status" value="1"/>
</dbReference>
<organism evidence="7 8">
    <name type="scientific">Acyrthosiphon pisum</name>
    <name type="common">Pea aphid</name>
    <dbReference type="NCBI Taxonomy" id="7029"/>
    <lineage>
        <taxon>Eukaryota</taxon>
        <taxon>Metazoa</taxon>
        <taxon>Ecdysozoa</taxon>
        <taxon>Arthropoda</taxon>
        <taxon>Hexapoda</taxon>
        <taxon>Insecta</taxon>
        <taxon>Pterygota</taxon>
        <taxon>Neoptera</taxon>
        <taxon>Paraneoptera</taxon>
        <taxon>Hemiptera</taxon>
        <taxon>Sternorrhyncha</taxon>
        <taxon>Aphidomorpha</taxon>
        <taxon>Aphidoidea</taxon>
        <taxon>Aphididae</taxon>
        <taxon>Macrosiphini</taxon>
        <taxon>Acyrthosiphon</taxon>
    </lineage>
</organism>
<name>A0A8R2D1R1_ACYPI</name>
<dbReference type="PANTHER" id="PTHR11662:SF79">
    <property type="entry name" value="NA[+]-DEPENDENT INORGANIC PHOSPHATE COTRANSPORTER, ISOFORM A"/>
    <property type="match status" value="1"/>
</dbReference>
<evidence type="ECO:0000256" key="4">
    <source>
        <dbReference type="ARBA" id="ARBA00023136"/>
    </source>
</evidence>
<sequence>MEKRTVLWYMTFWEFAIKYMFRMNINIVIVSMMKHSIPKTNVTIIHECLRNIESLKSSNTFAQKSSVDLNDNKFEWNEYQQNLILGAFFTLHVFVQIPGGVLAQRYGTKTVFGFTNGVAAMLSFVIPASAKFNYKALVVVRVVQGLIAGGAWPAMHTMTANWIPVHEKSRFVSAYFGNSML</sequence>
<dbReference type="EnsemblMetazoa" id="XM_016801549.2">
    <property type="protein sequence ID" value="XP_016657038.2"/>
    <property type="gene ID" value="LOC107882727"/>
</dbReference>
<dbReference type="GeneID" id="107882727"/>
<dbReference type="Gene3D" id="1.20.1250.20">
    <property type="entry name" value="MFS general substrate transporter like domains"/>
    <property type="match status" value="1"/>
</dbReference>
<keyword evidence="3 5" id="KW-1133">Transmembrane helix</keyword>
<evidence type="ECO:0000313" key="8">
    <source>
        <dbReference type="Proteomes" id="UP000007819"/>
    </source>
</evidence>
<dbReference type="Pfam" id="PF07690">
    <property type="entry name" value="MFS_1"/>
    <property type="match status" value="1"/>
</dbReference>
<evidence type="ECO:0000256" key="2">
    <source>
        <dbReference type="ARBA" id="ARBA00022692"/>
    </source>
</evidence>
<dbReference type="InterPro" id="IPR036259">
    <property type="entry name" value="MFS_trans_sf"/>
</dbReference>
<dbReference type="InterPro" id="IPR050382">
    <property type="entry name" value="MFS_Na/Anion_cotransporter"/>
</dbReference>
<proteinExistence type="predicted"/>
<evidence type="ECO:0000313" key="7">
    <source>
        <dbReference type="EnsemblMetazoa" id="XP_016657038.2"/>
    </source>
</evidence>